<protein>
    <recommendedName>
        <fullName evidence="5">B-like cyclin</fullName>
    </recommendedName>
</protein>
<dbReference type="SUPFAM" id="SSF47954">
    <property type="entry name" value="Cyclin-like"/>
    <property type="match status" value="2"/>
</dbReference>
<evidence type="ECO:0000313" key="9">
    <source>
        <dbReference type="Proteomes" id="UP001159364"/>
    </source>
</evidence>
<gene>
    <name evidence="8" type="ORF">K2173_015262</name>
</gene>
<dbReference type="InterPro" id="IPR036915">
    <property type="entry name" value="Cyclin-like_sf"/>
</dbReference>
<evidence type="ECO:0000256" key="6">
    <source>
        <dbReference type="RuleBase" id="RU000383"/>
    </source>
</evidence>
<keyword evidence="2" id="KW-0132">Cell division</keyword>
<dbReference type="GO" id="GO:0016538">
    <property type="term" value="F:cyclin-dependent protein serine/threonine kinase regulator activity"/>
    <property type="evidence" value="ECO:0007669"/>
    <property type="project" value="InterPro"/>
</dbReference>
<keyword evidence="9" id="KW-1185">Reference proteome</keyword>
<feature type="domain" description="Cyclin-like" evidence="7">
    <location>
        <begin position="422"/>
        <end position="497"/>
    </location>
</feature>
<evidence type="ECO:0000256" key="3">
    <source>
        <dbReference type="ARBA" id="ARBA00023127"/>
    </source>
</evidence>
<keyword evidence="4" id="KW-0131">Cell cycle</keyword>
<sequence>MKLKCTSALSLLQSSQPFIRNNNKQKQQRSQLPRRVRRHISPILYSSAPPTGSEALCGFSVNSNFSSSYLWDQASSDSSRVTEESRVLRKRKSQGIEIEATRSYHKQTVKSQVEVCESSCDSAAAGPQNVRETAVVSVSSPVESCLSLKTVTGEPEQEHDAVSVHKKFRSMETQADLACTEDFSYDDSETAYSELHSDLFSSDIYLSDYSPSVFLDSGSQFSDKSTADSPPTCTYSLLKEFRKQFLRSSVSLDSRRYSDVEAQRSEKFNFVRFGDEEEELNYERMRERERRQLLFHDYVELHCSTKEDCRDFMLHQRLLMVHWIVQQSTIKEFHNETMFLGVGLLDRFLSKGIFKNERNLQILCIACLTLATRLEENQPYNSVKETNFRIGSNLYTRCEVVAMEWLVQEVLNFQCFFPTIYNFIWFYLKASRADTEVEKTAVYLAVLALSDREQLRYWPSTVAAGVVILALLENDQISSYERVIEVHVRTGEEDLHQCMKNLERLLQYVN</sequence>
<comment type="similarity">
    <text evidence="6">Belongs to the cyclin family.</text>
</comment>
<evidence type="ECO:0000256" key="1">
    <source>
        <dbReference type="ARBA" id="ARBA00011177"/>
    </source>
</evidence>
<dbReference type="InterPro" id="IPR006671">
    <property type="entry name" value="Cyclin_N"/>
</dbReference>
<dbReference type="Proteomes" id="UP001159364">
    <property type="component" value="Linkage Group LG07"/>
</dbReference>
<name>A0AAV8T2W4_9ROSI</name>
<dbReference type="AlphaFoldDB" id="A0AAV8T2W4"/>
<evidence type="ECO:0000256" key="4">
    <source>
        <dbReference type="ARBA" id="ARBA00023306"/>
    </source>
</evidence>
<dbReference type="PROSITE" id="PS00292">
    <property type="entry name" value="CYCLINS"/>
    <property type="match status" value="1"/>
</dbReference>
<keyword evidence="3 6" id="KW-0195">Cyclin</keyword>
<dbReference type="EMBL" id="JAIWQS010000007">
    <property type="protein sequence ID" value="KAJ8760595.1"/>
    <property type="molecule type" value="Genomic_DNA"/>
</dbReference>
<reference evidence="8 9" key="1">
    <citation type="submission" date="2021-09" db="EMBL/GenBank/DDBJ databases">
        <title>Genomic insights and catalytic innovation underlie evolution of tropane alkaloids biosynthesis.</title>
        <authorList>
            <person name="Wang Y.-J."/>
            <person name="Tian T."/>
            <person name="Huang J.-P."/>
            <person name="Huang S.-X."/>
        </authorList>
    </citation>
    <scope>NUCLEOTIDE SEQUENCE [LARGE SCALE GENOMIC DNA]</scope>
    <source>
        <strain evidence="8">KIB-2018</strain>
        <tissue evidence="8">Leaf</tissue>
    </source>
</reference>
<dbReference type="Gene3D" id="1.10.472.10">
    <property type="entry name" value="Cyclin-like"/>
    <property type="match status" value="2"/>
</dbReference>
<dbReference type="InterPro" id="IPR048258">
    <property type="entry name" value="Cyclins_cyclin-box"/>
</dbReference>
<feature type="domain" description="Cyclin-like" evidence="7">
    <location>
        <begin position="322"/>
        <end position="409"/>
    </location>
</feature>
<evidence type="ECO:0000259" key="7">
    <source>
        <dbReference type="SMART" id="SM00385"/>
    </source>
</evidence>
<dbReference type="PANTHER" id="PTHR10177">
    <property type="entry name" value="CYCLINS"/>
    <property type="match status" value="1"/>
</dbReference>
<dbReference type="InterPro" id="IPR004367">
    <property type="entry name" value="Cyclin_C-dom"/>
</dbReference>
<comment type="subunit">
    <text evidence="1">Interacts with the CDC2 protein kinase to form a serine/threonine kinase holoenzyme complex also known as maturation promoting factor (MPF). The cyclin subunit imparts substrate specificity to the complex.</text>
</comment>
<dbReference type="SMART" id="SM00385">
    <property type="entry name" value="CYCLIN"/>
    <property type="match status" value="2"/>
</dbReference>
<evidence type="ECO:0000313" key="8">
    <source>
        <dbReference type="EMBL" id="KAJ8760595.1"/>
    </source>
</evidence>
<evidence type="ECO:0000256" key="5">
    <source>
        <dbReference type="ARBA" id="ARBA00032263"/>
    </source>
</evidence>
<dbReference type="GO" id="GO:0051301">
    <property type="term" value="P:cell division"/>
    <property type="evidence" value="ECO:0007669"/>
    <property type="project" value="UniProtKB-KW"/>
</dbReference>
<dbReference type="Pfam" id="PF00134">
    <property type="entry name" value="Cyclin_N"/>
    <property type="match status" value="1"/>
</dbReference>
<comment type="caution">
    <text evidence="8">The sequence shown here is derived from an EMBL/GenBank/DDBJ whole genome shotgun (WGS) entry which is preliminary data.</text>
</comment>
<evidence type="ECO:0000256" key="2">
    <source>
        <dbReference type="ARBA" id="ARBA00022618"/>
    </source>
</evidence>
<dbReference type="GO" id="GO:0044772">
    <property type="term" value="P:mitotic cell cycle phase transition"/>
    <property type="evidence" value="ECO:0007669"/>
    <property type="project" value="InterPro"/>
</dbReference>
<dbReference type="Pfam" id="PF02984">
    <property type="entry name" value="Cyclin_C"/>
    <property type="match status" value="1"/>
</dbReference>
<dbReference type="InterPro" id="IPR039361">
    <property type="entry name" value="Cyclin"/>
</dbReference>
<dbReference type="InterPro" id="IPR013763">
    <property type="entry name" value="Cyclin-like_dom"/>
</dbReference>
<organism evidence="8 9">
    <name type="scientific">Erythroxylum novogranatense</name>
    <dbReference type="NCBI Taxonomy" id="1862640"/>
    <lineage>
        <taxon>Eukaryota</taxon>
        <taxon>Viridiplantae</taxon>
        <taxon>Streptophyta</taxon>
        <taxon>Embryophyta</taxon>
        <taxon>Tracheophyta</taxon>
        <taxon>Spermatophyta</taxon>
        <taxon>Magnoliopsida</taxon>
        <taxon>eudicotyledons</taxon>
        <taxon>Gunneridae</taxon>
        <taxon>Pentapetalae</taxon>
        <taxon>rosids</taxon>
        <taxon>fabids</taxon>
        <taxon>Malpighiales</taxon>
        <taxon>Erythroxylaceae</taxon>
        <taxon>Erythroxylum</taxon>
    </lineage>
</organism>
<accession>A0AAV8T2W4</accession>
<proteinExistence type="inferred from homology"/>